<feature type="compositionally biased region" description="Polar residues" evidence="1">
    <location>
        <begin position="170"/>
        <end position="179"/>
    </location>
</feature>
<feature type="region of interest" description="Disordered" evidence="1">
    <location>
        <begin position="102"/>
        <end position="188"/>
    </location>
</feature>
<evidence type="ECO:0000313" key="3">
    <source>
        <dbReference type="EMBL" id="APZ06788.1"/>
    </source>
</evidence>
<feature type="compositionally biased region" description="Low complexity" evidence="1">
    <location>
        <begin position="123"/>
        <end position="169"/>
    </location>
</feature>
<dbReference type="CDD" id="cd00254">
    <property type="entry name" value="LT-like"/>
    <property type="match status" value="1"/>
</dbReference>
<name>A0A807LL40_9ENTR</name>
<protein>
    <submittedName>
        <fullName evidence="3">Type III helper protein HopP1</fullName>
    </submittedName>
</protein>
<feature type="compositionally biased region" description="Gly residues" evidence="1">
    <location>
        <begin position="108"/>
        <end position="122"/>
    </location>
</feature>
<dbReference type="AlphaFoldDB" id="A0A807LL40"/>
<accession>A0A807LL40</accession>
<dbReference type="KEGG" id="kco:BWI95_17950"/>
<reference evidence="3 4" key="1">
    <citation type="submission" date="2017-01" db="EMBL/GenBank/DDBJ databases">
        <authorList>
            <person name="Cao J.-M."/>
        </authorList>
    </citation>
    <scope>NUCLEOTIDE SEQUENCE [LARGE SCALE GENOMIC DNA]</scope>
    <source>
        <strain evidence="3 4">888-76</strain>
    </source>
</reference>
<keyword evidence="4" id="KW-1185">Reference proteome</keyword>
<dbReference type="InterPro" id="IPR008258">
    <property type="entry name" value="Transglycosylase_SLT_dom_1"/>
</dbReference>
<feature type="domain" description="Transglycosylase SLT" evidence="2">
    <location>
        <begin position="206"/>
        <end position="312"/>
    </location>
</feature>
<dbReference type="RefSeq" id="WP_076769961.1">
    <property type="nucleotide sequence ID" value="NZ_CP019445.1"/>
</dbReference>
<dbReference type="Pfam" id="PF01464">
    <property type="entry name" value="SLT"/>
    <property type="match status" value="1"/>
</dbReference>
<proteinExistence type="predicted"/>
<gene>
    <name evidence="3" type="ORF">BWI95_17950</name>
</gene>
<evidence type="ECO:0000259" key="2">
    <source>
        <dbReference type="Pfam" id="PF01464"/>
    </source>
</evidence>
<dbReference type="EMBL" id="CP019445">
    <property type="protein sequence ID" value="APZ06788.1"/>
    <property type="molecule type" value="Genomic_DNA"/>
</dbReference>
<dbReference type="InterPro" id="IPR023346">
    <property type="entry name" value="Lysozyme-like_dom_sf"/>
</dbReference>
<dbReference type="Proteomes" id="UP000187148">
    <property type="component" value="Chromosome"/>
</dbReference>
<dbReference type="SUPFAM" id="SSF53955">
    <property type="entry name" value="Lysozyme-like"/>
    <property type="match status" value="1"/>
</dbReference>
<evidence type="ECO:0000313" key="4">
    <source>
        <dbReference type="Proteomes" id="UP000187148"/>
    </source>
</evidence>
<organism evidence="3 4">
    <name type="scientific">Kosakonia cowanii JCM 10956 = DSM 18146</name>
    <dbReference type="NCBI Taxonomy" id="1300165"/>
    <lineage>
        <taxon>Bacteria</taxon>
        <taxon>Pseudomonadati</taxon>
        <taxon>Pseudomonadota</taxon>
        <taxon>Gammaproteobacteria</taxon>
        <taxon>Enterobacterales</taxon>
        <taxon>Enterobacteriaceae</taxon>
        <taxon>Kosakonia</taxon>
    </lineage>
</organism>
<evidence type="ECO:0000256" key="1">
    <source>
        <dbReference type="SAM" id="MobiDB-lite"/>
    </source>
</evidence>
<dbReference type="Gene3D" id="1.10.530.10">
    <property type="match status" value="1"/>
</dbReference>
<sequence length="349" mass="35135">MNISSGSVFAPIQPQMPDFSALDEKNVASFSPTDFAGGSQAINFGNDAMSGTDFSSLSATPGSESSMDPMQMQGLMQQLGPQIQALLQLLMMLQQLFSGQQQNNSAGAGAGAGAGSGGGSGMPGASAEEGAAPAAPVNAAVQQPVDQPAGASAQQPGSAAQPGSPSSAALNTPAQQTPASGGVPLIKGESGLHLPAPLLDHEKAIMHAARETDQPPEVLAGQIWQESRGKIDATTVNGGNGLSDSGLMQVNSNTFADLQSRYPHLLGSDASPSNPKDSIMAGALYLKEQRQAFGGDLGAGLRAYNSGPGNVNVNDLTDISKTGTGDATYVGKVLNFADVISSGKGTLPA</sequence>